<dbReference type="AlphaFoldDB" id="A0A644Y9N8"/>
<evidence type="ECO:0000313" key="1">
    <source>
        <dbReference type="EMBL" id="MPM25342.1"/>
    </source>
</evidence>
<gene>
    <name evidence="1" type="ORF">SDC9_71833</name>
</gene>
<protein>
    <recommendedName>
        <fullName evidence="2">NADH dehydrogenase subunit E</fullName>
    </recommendedName>
</protein>
<name>A0A644Y9N8_9ZZZZ</name>
<dbReference type="SUPFAM" id="SSF52833">
    <property type="entry name" value="Thioredoxin-like"/>
    <property type="match status" value="1"/>
</dbReference>
<organism evidence="1">
    <name type="scientific">bioreactor metagenome</name>
    <dbReference type="NCBI Taxonomy" id="1076179"/>
    <lineage>
        <taxon>unclassified sequences</taxon>
        <taxon>metagenomes</taxon>
        <taxon>ecological metagenomes</taxon>
    </lineage>
</organism>
<sequence>MVTLRICVGTSCHIKGSYNVINTFQQAIEEHKLSEKVKVEAVFCLGNCTNGVSVKIDDGEVHSVSGLSARKFFETEVMTKL</sequence>
<dbReference type="InterPro" id="IPR036249">
    <property type="entry name" value="Thioredoxin-like_sf"/>
</dbReference>
<reference evidence="1" key="1">
    <citation type="submission" date="2019-08" db="EMBL/GenBank/DDBJ databases">
        <authorList>
            <person name="Kucharzyk K."/>
            <person name="Murdoch R.W."/>
            <person name="Higgins S."/>
            <person name="Loffler F."/>
        </authorList>
    </citation>
    <scope>NUCLEOTIDE SEQUENCE</scope>
</reference>
<dbReference type="Gene3D" id="3.40.30.10">
    <property type="entry name" value="Glutaredoxin"/>
    <property type="match status" value="1"/>
</dbReference>
<proteinExistence type="predicted"/>
<evidence type="ECO:0008006" key="2">
    <source>
        <dbReference type="Google" id="ProtNLM"/>
    </source>
</evidence>
<accession>A0A644Y9N8</accession>
<dbReference type="Pfam" id="PF01257">
    <property type="entry name" value="2Fe-2S_thioredx"/>
    <property type="match status" value="1"/>
</dbReference>
<dbReference type="EMBL" id="VSSQ01004475">
    <property type="protein sequence ID" value="MPM25342.1"/>
    <property type="molecule type" value="Genomic_DNA"/>
</dbReference>
<comment type="caution">
    <text evidence="1">The sequence shown here is derived from an EMBL/GenBank/DDBJ whole genome shotgun (WGS) entry which is preliminary data.</text>
</comment>
<dbReference type="CDD" id="cd02980">
    <property type="entry name" value="TRX_Fd_family"/>
    <property type="match status" value="1"/>
</dbReference>